<protein>
    <recommendedName>
        <fullName evidence="2">HPt domain-containing protein</fullName>
    </recommendedName>
</protein>
<dbReference type="Proteomes" id="UP000024837">
    <property type="component" value="Unassembled WGS sequence"/>
</dbReference>
<gene>
    <name evidence="3" type="ORF">DRE_00021</name>
</gene>
<sequence length="150" mass="16682">MSVDSDNGLPKDADAYVDIETFEQILEMDDDDTRDFSSALVSGFFEQVETTFEEMDAALKQKDLDKLSSLGHFLKGSSATLGIYRVRDSCEKIQHLGGRKDETGSKDIKEEQALTSIAEILPLLKDDYADAEAWLMKFFNPDANGEEASV</sequence>
<evidence type="ECO:0000256" key="1">
    <source>
        <dbReference type="PROSITE-ProRule" id="PRU00110"/>
    </source>
</evidence>
<keyword evidence="4" id="KW-1185">Reference proteome</keyword>
<dbReference type="GO" id="GO:0000160">
    <property type="term" value="P:phosphorelay signal transduction system"/>
    <property type="evidence" value="ECO:0007669"/>
    <property type="project" value="InterPro"/>
</dbReference>
<dbReference type="HOGENOM" id="CLU_085158_2_1_1"/>
<accession>W7HX18</accession>
<dbReference type="AlphaFoldDB" id="W7HX18"/>
<name>W7HX18_9PEZI</name>
<dbReference type="GO" id="GO:0005634">
    <property type="term" value="C:nucleus"/>
    <property type="evidence" value="ECO:0007669"/>
    <property type="project" value="TreeGrafter"/>
</dbReference>
<dbReference type="Gene3D" id="1.20.120.160">
    <property type="entry name" value="HPT domain"/>
    <property type="match status" value="1"/>
</dbReference>
<dbReference type="Pfam" id="PF01627">
    <property type="entry name" value="Hpt"/>
    <property type="match status" value="1"/>
</dbReference>
<feature type="modified residue" description="Phosphohistidine" evidence="1">
    <location>
        <position position="72"/>
    </location>
</feature>
<keyword evidence="1" id="KW-0597">Phosphoprotein</keyword>
<dbReference type="InterPro" id="IPR036641">
    <property type="entry name" value="HPT_dom_sf"/>
</dbReference>
<dbReference type="GO" id="GO:0043424">
    <property type="term" value="F:protein histidine kinase binding"/>
    <property type="evidence" value="ECO:0007669"/>
    <property type="project" value="InterPro"/>
</dbReference>
<evidence type="ECO:0000259" key="2">
    <source>
        <dbReference type="PROSITE" id="PS50894"/>
    </source>
</evidence>
<dbReference type="EMBL" id="KI966371">
    <property type="protein sequence ID" value="EWC48716.1"/>
    <property type="molecule type" value="Genomic_DNA"/>
</dbReference>
<dbReference type="InterPro" id="IPR008207">
    <property type="entry name" value="Sig_transdc_His_kin_Hpt_dom"/>
</dbReference>
<dbReference type="PANTHER" id="PTHR28242:SF52">
    <property type="entry name" value="PHOSPHORELAY INTERMEDIATE PROTEIN YPD1"/>
    <property type="match status" value="1"/>
</dbReference>
<dbReference type="PANTHER" id="PTHR28242">
    <property type="entry name" value="PHOSPHORELAY INTERMEDIATE PROTEIN YPD1"/>
    <property type="match status" value="1"/>
</dbReference>
<dbReference type="PROSITE" id="PS50894">
    <property type="entry name" value="HPT"/>
    <property type="match status" value="1"/>
</dbReference>
<dbReference type="OrthoDB" id="1673781at2759"/>
<reference evidence="3 4" key="1">
    <citation type="submission" date="2013-05" db="EMBL/GenBank/DDBJ databases">
        <title>Drechslerella stenobrocha genome reveals carnivorous origination and mechanical trapping mechanism of predatory fungi.</title>
        <authorList>
            <person name="Liu X."/>
            <person name="Zhang W."/>
            <person name="Liu K."/>
        </authorList>
    </citation>
    <scope>NUCLEOTIDE SEQUENCE [LARGE SCALE GENOMIC DNA]</scope>
    <source>
        <strain evidence="3 4">248</strain>
    </source>
</reference>
<dbReference type="CDD" id="cd00088">
    <property type="entry name" value="HPT"/>
    <property type="match status" value="1"/>
</dbReference>
<evidence type="ECO:0000313" key="3">
    <source>
        <dbReference type="EMBL" id="EWC48716.1"/>
    </source>
</evidence>
<dbReference type="GO" id="GO:0009927">
    <property type="term" value="F:histidine phosphotransfer kinase activity"/>
    <property type="evidence" value="ECO:0007669"/>
    <property type="project" value="InterPro"/>
</dbReference>
<dbReference type="InterPro" id="IPR045871">
    <property type="entry name" value="AHP1-5/YPD1"/>
</dbReference>
<organism evidence="3 4">
    <name type="scientific">Drechslerella stenobrocha 248</name>
    <dbReference type="NCBI Taxonomy" id="1043628"/>
    <lineage>
        <taxon>Eukaryota</taxon>
        <taxon>Fungi</taxon>
        <taxon>Dikarya</taxon>
        <taxon>Ascomycota</taxon>
        <taxon>Pezizomycotina</taxon>
        <taxon>Orbiliomycetes</taxon>
        <taxon>Orbiliales</taxon>
        <taxon>Orbiliaceae</taxon>
        <taxon>Drechslerella</taxon>
    </lineage>
</organism>
<evidence type="ECO:0000313" key="4">
    <source>
        <dbReference type="Proteomes" id="UP000024837"/>
    </source>
</evidence>
<feature type="domain" description="HPt" evidence="2">
    <location>
        <begin position="33"/>
        <end position="138"/>
    </location>
</feature>
<dbReference type="SMART" id="SM00073">
    <property type="entry name" value="HPT"/>
    <property type="match status" value="1"/>
</dbReference>
<dbReference type="SUPFAM" id="SSF47226">
    <property type="entry name" value="Histidine-containing phosphotransfer domain, HPT domain"/>
    <property type="match status" value="1"/>
</dbReference>
<dbReference type="GO" id="GO:0005737">
    <property type="term" value="C:cytoplasm"/>
    <property type="evidence" value="ECO:0007669"/>
    <property type="project" value="TreeGrafter"/>
</dbReference>
<proteinExistence type="predicted"/>